<dbReference type="RefSeq" id="WP_063553929.1">
    <property type="nucleotide sequence ID" value="NZ_LITT01000003.1"/>
</dbReference>
<protein>
    <submittedName>
        <fullName evidence="1">Uncharacterized protein</fullName>
    </submittedName>
</protein>
<dbReference type="Proteomes" id="UP000077407">
    <property type="component" value="Unassembled WGS sequence"/>
</dbReference>
<evidence type="ECO:0000313" key="1">
    <source>
        <dbReference type="EMBL" id="OAA91887.1"/>
    </source>
</evidence>
<proteinExistence type="predicted"/>
<dbReference type="PATRIC" id="fig|1538.10.peg.776"/>
<gene>
    <name evidence="1" type="ORF">WY13_00289</name>
</gene>
<reference evidence="1 2" key="1">
    <citation type="journal article" date="2015" name="Biotechnol. Bioeng.">
        <title>Genome sequence and phenotypic characterization of Caulobacter segnis.</title>
        <authorList>
            <person name="Patel S."/>
            <person name="Fletcher B."/>
            <person name="Scott D.C."/>
            <person name="Ely B."/>
        </authorList>
    </citation>
    <scope>NUCLEOTIDE SEQUENCE [LARGE SCALE GENOMIC DNA]</scope>
    <source>
        <strain evidence="1 2">ERI-2</strain>
    </source>
</reference>
<accession>A0A166SA62</accession>
<organism evidence="1 2">
    <name type="scientific">Clostridium ljungdahlii</name>
    <dbReference type="NCBI Taxonomy" id="1538"/>
    <lineage>
        <taxon>Bacteria</taxon>
        <taxon>Bacillati</taxon>
        <taxon>Bacillota</taxon>
        <taxon>Clostridia</taxon>
        <taxon>Eubacteriales</taxon>
        <taxon>Clostridiaceae</taxon>
        <taxon>Clostridium</taxon>
    </lineage>
</organism>
<dbReference type="EMBL" id="LITT01000003">
    <property type="protein sequence ID" value="OAA91887.1"/>
    <property type="molecule type" value="Genomic_DNA"/>
</dbReference>
<name>A0A166SA62_9CLOT</name>
<dbReference type="OrthoDB" id="2037708at2"/>
<sequence>MEDSLVFTIAKDTKIKPYDGESQEEYLGRLVYSAMGHWLKVITLDTGNQDGASRTKSKSYVFSRGTEILNNMILAVPECRKWFWNSYNELQRKEEHPVRILRERMLNAGELIETDLKNNIGVPREYRKPFIENYERVLGLGSTINSDEFYIGVTRMKKSSTTQCEENAIVNSCKFLNWLKKTAKWETINDLSGYEFFQPLSKAAPYKSWTNIFLCMESGDIVLGRIRLFNDLYEYYLLKKEDNQIYIHKLSSVLNEFKEERRISLALRKISGNAMKAKAEVKKEVVILKFFCRLPLVEERIFETYCWPQKCINDKINYVVPIALWCYFRMILESLQIEVKE</sequence>
<evidence type="ECO:0000313" key="2">
    <source>
        <dbReference type="Proteomes" id="UP000077407"/>
    </source>
</evidence>
<dbReference type="AlphaFoldDB" id="A0A166SA62"/>
<comment type="caution">
    <text evidence="1">The sequence shown here is derived from an EMBL/GenBank/DDBJ whole genome shotgun (WGS) entry which is preliminary data.</text>
</comment>